<dbReference type="Pfam" id="PF03061">
    <property type="entry name" value="4HBT"/>
    <property type="match status" value="1"/>
</dbReference>
<dbReference type="CDD" id="cd03443">
    <property type="entry name" value="PaaI_thioesterase"/>
    <property type="match status" value="1"/>
</dbReference>
<dbReference type="Proteomes" id="UP000248021">
    <property type="component" value="Unassembled WGS sequence"/>
</dbReference>
<dbReference type="PANTHER" id="PTHR42856:SF1">
    <property type="entry name" value="ACYL-COENZYME A THIOESTERASE PAAI"/>
    <property type="match status" value="1"/>
</dbReference>
<dbReference type="NCBIfam" id="TIGR02286">
    <property type="entry name" value="PaaD"/>
    <property type="match status" value="1"/>
</dbReference>
<dbReference type="AlphaFoldDB" id="A0A2V3UGZ3"/>
<dbReference type="OrthoDB" id="32575at2"/>
<dbReference type="InterPro" id="IPR003736">
    <property type="entry name" value="PAAI_dom"/>
</dbReference>
<evidence type="ECO:0000259" key="3">
    <source>
        <dbReference type="Pfam" id="PF03061"/>
    </source>
</evidence>
<evidence type="ECO:0000313" key="4">
    <source>
        <dbReference type="EMBL" id="PXW64406.1"/>
    </source>
</evidence>
<dbReference type="InterPro" id="IPR011973">
    <property type="entry name" value="PaaD"/>
</dbReference>
<evidence type="ECO:0000256" key="1">
    <source>
        <dbReference type="ARBA" id="ARBA00008324"/>
    </source>
</evidence>
<dbReference type="RefSeq" id="WP_110372493.1">
    <property type="nucleotide sequence ID" value="NZ_CAKNFM010000006.1"/>
</dbReference>
<proteinExistence type="inferred from homology"/>
<evidence type="ECO:0000313" key="5">
    <source>
        <dbReference type="Proteomes" id="UP000248021"/>
    </source>
</evidence>
<evidence type="ECO:0000256" key="2">
    <source>
        <dbReference type="ARBA" id="ARBA00022801"/>
    </source>
</evidence>
<keyword evidence="2" id="KW-0378">Hydrolase</keyword>
<protein>
    <submittedName>
        <fullName evidence="4">Acyl-CoA thioesterase</fullName>
    </submittedName>
</protein>
<feature type="domain" description="Thioesterase" evidence="3">
    <location>
        <begin position="61"/>
        <end position="132"/>
    </location>
</feature>
<comment type="similarity">
    <text evidence="1">Belongs to the thioesterase PaaI family.</text>
</comment>
<sequence length="163" mass="17239">MTAPAETIAALTPQDIARRSADAMWASDHASQGLGMEIVSIGPGAATLAMTLTERMCNGFGMGHGGFIFALADSAFAFACNTYDERTVAQHCSVTYLRPGTRGKRLVARAREVSRSGRSGIYDVEVSQDDVVVAQFRGHSRTIGGRITQADAEGTDAPANKKS</sequence>
<organism evidence="4 5">
    <name type="scientific">Chelatococcus asaccharovorans</name>
    <dbReference type="NCBI Taxonomy" id="28210"/>
    <lineage>
        <taxon>Bacteria</taxon>
        <taxon>Pseudomonadati</taxon>
        <taxon>Pseudomonadota</taxon>
        <taxon>Alphaproteobacteria</taxon>
        <taxon>Hyphomicrobiales</taxon>
        <taxon>Chelatococcaceae</taxon>
        <taxon>Chelatococcus</taxon>
    </lineage>
</organism>
<gene>
    <name evidence="4" type="ORF">C7450_101161</name>
</gene>
<dbReference type="PANTHER" id="PTHR42856">
    <property type="entry name" value="ACYL-COENZYME A THIOESTERASE PAAI"/>
    <property type="match status" value="1"/>
</dbReference>
<dbReference type="InterPro" id="IPR052723">
    <property type="entry name" value="Acyl-CoA_thioesterase_PaaI"/>
</dbReference>
<reference evidence="4 5" key="1">
    <citation type="submission" date="2018-05" db="EMBL/GenBank/DDBJ databases">
        <title>Genomic Encyclopedia of Type Strains, Phase IV (KMG-IV): sequencing the most valuable type-strain genomes for metagenomic binning, comparative biology and taxonomic classification.</title>
        <authorList>
            <person name="Goeker M."/>
        </authorList>
    </citation>
    <scope>NUCLEOTIDE SEQUENCE [LARGE SCALE GENOMIC DNA]</scope>
    <source>
        <strain evidence="4 5">DSM 6462</strain>
    </source>
</reference>
<keyword evidence="5" id="KW-1185">Reference proteome</keyword>
<name>A0A2V3UGZ3_9HYPH</name>
<dbReference type="FunFam" id="3.10.129.10:FF:000022">
    <property type="entry name" value="Phenylacetic acid degradation protein"/>
    <property type="match status" value="1"/>
</dbReference>
<comment type="caution">
    <text evidence="4">The sequence shown here is derived from an EMBL/GenBank/DDBJ whole genome shotgun (WGS) entry which is preliminary data.</text>
</comment>
<dbReference type="NCBIfam" id="TIGR00369">
    <property type="entry name" value="unchar_dom_1"/>
    <property type="match status" value="1"/>
</dbReference>
<dbReference type="InterPro" id="IPR006683">
    <property type="entry name" value="Thioestr_dom"/>
</dbReference>
<dbReference type="SUPFAM" id="SSF54637">
    <property type="entry name" value="Thioesterase/thiol ester dehydrase-isomerase"/>
    <property type="match status" value="1"/>
</dbReference>
<dbReference type="EMBL" id="QJJK01000001">
    <property type="protein sequence ID" value="PXW64406.1"/>
    <property type="molecule type" value="Genomic_DNA"/>
</dbReference>
<dbReference type="Gene3D" id="3.10.129.10">
    <property type="entry name" value="Hotdog Thioesterase"/>
    <property type="match status" value="1"/>
</dbReference>
<dbReference type="GO" id="GO:0016289">
    <property type="term" value="F:acyl-CoA hydrolase activity"/>
    <property type="evidence" value="ECO:0007669"/>
    <property type="project" value="TreeGrafter"/>
</dbReference>
<dbReference type="InterPro" id="IPR029069">
    <property type="entry name" value="HotDog_dom_sf"/>
</dbReference>
<accession>A0A2V3UGZ3</accession>